<evidence type="ECO:0000313" key="1">
    <source>
        <dbReference type="EMBL" id="GAI15483.1"/>
    </source>
</evidence>
<gene>
    <name evidence="1" type="ORF">S06H3_11365</name>
</gene>
<dbReference type="SUPFAM" id="SSF48452">
    <property type="entry name" value="TPR-like"/>
    <property type="match status" value="1"/>
</dbReference>
<name>X1L8Y1_9ZZZZ</name>
<feature type="non-terminal residue" evidence="1">
    <location>
        <position position="1"/>
    </location>
</feature>
<organism evidence="1">
    <name type="scientific">marine sediment metagenome</name>
    <dbReference type="NCBI Taxonomy" id="412755"/>
    <lineage>
        <taxon>unclassified sequences</taxon>
        <taxon>metagenomes</taxon>
        <taxon>ecological metagenomes</taxon>
    </lineage>
</organism>
<dbReference type="InterPro" id="IPR011990">
    <property type="entry name" value="TPR-like_helical_dom_sf"/>
</dbReference>
<evidence type="ECO:0008006" key="2">
    <source>
        <dbReference type="Google" id="ProtNLM"/>
    </source>
</evidence>
<dbReference type="Gene3D" id="1.25.40.10">
    <property type="entry name" value="Tetratricopeptide repeat domain"/>
    <property type="match status" value="1"/>
</dbReference>
<accession>X1L8Y1</accession>
<dbReference type="AlphaFoldDB" id="X1L8Y1"/>
<proteinExistence type="predicted"/>
<sequence length="138" mass="16087">SYMNLGCCYFYEGYLNKAEHEYLKALKKCQKFGIEADLVWVYRFYGTLLIFKKKYKMANEYINNGIKLARELNMFFGRLKIDKDGLNSSPITEAYFKNCISLLENLSNLAFIVSVIVSGMLIREYDSITVHFLSLLLK</sequence>
<protein>
    <recommendedName>
        <fullName evidence="2">MalT-like TPR region domain-containing protein</fullName>
    </recommendedName>
</protein>
<comment type="caution">
    <text evidence="1">The sequence shown here is derived from an EMBL/GenBank/DDBJ whole genome shotgun (WGS) entry which is preliminary data.</text>
</comment>
<reference evidence="1" key="1">
    <citation type="journal article" date="2014" name="Front. Microbiol.">
        <title>High frequency of phylogenetically diverse reductive dehalogenase-homologous genes in deep subseafloor sedimentary metagenomes.</title>
        <authorList>
            <person name="Kawai M."/>
            <person name="Futagami T."/>
            <person name="Toyoda A."/>
            <person name="Takaki Y."/>
            <person name="Nishi S."/>
            <person name="Hori S."/>
            <person name="Arai W."/>
            <person name="Tsubouchi T."/>
            <person name="Morono Y."/>
            <person name="Uchiyama I."/>
            <person name="Ito T."/>
            <person name="Fujiyama A."/>
            <person name="Inagaki F."/>
            <person name="Takami H."/>
        </authorList>
    </citation>
    <scope>NUCLEOTIDE SEQUENCE</scope>
    <source>
        <strain evidence="1">Expedition CK06-06</strain>
    </source>
</reference>
<dbReference type="EMBL" id="BARV01005484">
    <property type="protein sequence ID" value="GAI15483.1"/>
    <property type="molecule type" value="Genomic_DNA"/>
</dbReference>